<evidence type="ECO:0000313" key="2">
    <source>
        <dbReference type="EMBL" id="GGT97015.1"/>
    </source>
</evidence>
<feature type="compositionally biased region" description="Low complexity" evidence="1">
    <location>
        <begin position="157"/>
        <end position="184"/>
    </location>
</feature>
<comment type="caution">
    <text evidence="2">The sequence shown here is derived from an EMBL/GenBank/DDBJ whole genome shotgun (WGS) entry which is preliminary data.</text>
</comment>
<dbReference type="Proteomes" id="UP000646776">
    <property type="component" value="Unassembled WGS sequence"/>
</dbReference>
<accession>A0A918HR09</accession>
<name>A0A918HR09_9ACTN</name>
<feature type="region of interest" description="Disordered" evidence="1">
    <location>
        <begin position="113"/>
        <end position="194"/>
    </location>
</feature>
<evidence type="ECO:0000313" key="3">
    <source>
        <dbReference type="Proteomes" id="UP000646776"/>
    </source>
</evidence>
<reference evidence="2" key="1">
    <citation type="journal article" date="2014" name="Int. J. Syst. Evol. Microbiol.">
        <title>Complete genome sequence of Corynebacterium casei LMG S-19264T (=DSM 44701T), isolated from a smear-ripened cheese.</title>
        <authorList>
            <consortium name="US DOE Joint Genome Institute (JGI-PGF)"/>
            <person name="Walter F."/>
            <person name="Albersmeier A."/>
            <person name="Kalinowski J."/>
            <person name="Ruckert C."/>
        </authorList>
    </citation>
    <scope>NUCLEOTIDE SEQUENCE</scope>
    <source>
        <strain evidence="2">JCM 4125</strain>
    </source>
</reference>
<dbReference type="EMBL" id="BMSA01000052">
    <property type="protein sequence ID" value="GGT97015.1"/>
    <property type="molecule type" value="Genomic_DNA"/>
</dbReference>
<proteinExistence type="predicted"/>
<reference evidence="2" key="2">
    <citation type="submission" date="2020-09" db="EMBL/GenBank/DDBJ databases">
        <authorList>
            <person name="Sun Q."/>
            <person name="Ohkuma M."/>
        </authorList>
    </citation>
    <scope>NUCLEOTIDE SEQUENCE</scope>
    <source>
        <strain evidence="2">JCM 4125</strain>
    </source>
</reference>
<organism evidence="2 3">
    <name type="scientific">Streptomyces phaeofaciens</name>
    <dbReference type="NCBI Taxonomy" id="68254"/>
    <lineage>
        <taxon>Bacteria</taxon>
        <taxon>Bacillati</taxon>
        <taxon>Actinomycetota</taxon>
        <taxon>Actinomycetes</taxon>
        <taxon>Kitasatosporales</taxon>
        <taxon>Streptomycetaceae</taxon>
        <taxon>Streptomyces</taxon>
    </lineage>
</organism>
<evidence type="ECO:0000256" key="1">
    <source>
        <dbReference type="SAM" id="MobiDB-lite"/>
    </source>
</evidence>
<sequence length="194" mass="19425">MKASAAANVVAARERAQQLALAPMARQRRLVERAAEFFLAVEGQDLAREEGEREIRAVRERVVGQVEAARVEAGVAVVAMLGEDEPVGAVAQRLGLRRADVLELRRLVRAQEPGREAVREPGTPGVRGGVARPAAGPGAGSGAGAAGASDAGGGAAGATRPAASGGAGRARPAAASASRDGSAPDMRGRGAGAV</sequence>
<dbReference type="AlphaFoldDB" id="A0A918HR09"/>
<keyword evidence="3" id="KW-1185">Reference proteome</keyword>
<gene>
    <name evidence="2" type="ORF">GCM10010226_88200</name>
</gene>
<feature type="compositionally biased region" description="Gly residues" evidence="1">
    <location>
        <begin position="137"/>
        <end position="156"/>
    </location>
</feature>
<protein>
    <submittedName>
        <fullName evidence="2">Uncharacterized protein</fullName>
    </submittedName>
</protein>